<sequence>MEQIKIKILLILCILFTAHFIWSETVSVGTYLISTQEFPICNRYHYSYTQQIYLHNEININGYISKLQFYYIPTGYISNPENWVIYMGNTSKESFNSSEDWIPINNLTEVFSGDITNFLTSESGWIEIPLDTQFYYNNDSNLVIAIYENTKGKASVSWGAFNSGNYRGIYHAANQNINPANPNSGQGVQGISTIINSVQLEINTILGMPVLISPMNGENNVSLTPTLEWQPPSTGDQIIGYKIYFGTYNPPTELIAEVDTTFYSIMTPLNYSTTYYWSVTAYNSNGMELHSPIWSFTTVPFPALSWIKCLTTPNSNASIDLEWSYDENDPPAYINIWALDYSEINGIETHPYPYYDPVNLIDEDIIINDIDPYTEGPSPLGWKKIARIPTSNQLTVNNYIFPEMVRGYYYFTLFAESNNGQMSAAPEKPFYRESISYWLGDVYNNYGLIDANDMNYLSLVWGSNKKDSNLHFICDVGPTADRARRSRPMPDGKIDIEDLMIFAMNYNNTNYNYYPRNIPETQPITITMNSQYIGEQLTVSLVLDGNTGFVKGLDIPLAYGNGLQLLNVASGEIWSENGLMLYTNENGVVTISGASLGADELIEGNGTVATLVFSVVGNDTSLGLGHMTARSCENEDIEIVNNPTGDTNNEDSVNIIPVDSYLGKVYPNPFNPSTTLQYGLKEAGQVKISVFNARGQLIRTLVNESKAAGTYQIVWDGK</sequence>
<reference evidence="1" key="1">
    <citation type="submission" date="2019-03" db="EMBL/GenBank/DDBJ databases">
        <title>Candidatus Syntrophosphaera thermopropionivorans: a novel player in syntrophic propionate oxidation during anaerobic digestion.</title>
        <authorList>
            <person name="Dyksma S."/>
        </authorList>
    </citation>
    <scope>NUCLEOTIDE SEQUENCE</scope>
    <source>
        <strain evidence="1">W5</strain>
    </source>
</reference>
<proteinExistence type="predicted"/>
<dbReference type="EMBL" id="SMOG01000025">
    <property type="protein sequence ID" value="TDF72574.1"/>
    <property type="molecule type" value="Genomic_DNA"/>
</dbReference>
<comment type="caution">
    <text evidence="1">The sequence shown here is derived from an EMBL/GenBank/DDBJ whole genome shotgun (WGS) entry which is preliminary data.</text>
</comment>
<evidence type="ECO:0000313" key="2">
    <source>
        <dbReference type="Proteomes" id="UP000294588"/>
    </source>
</evidence>
<feature type="non-terminal residue" evidence="1">
    <location>
        <position position="718"/>
    </location>
</feature>
<accession>A0AC61QI07</accession>
<organism evidence="1 2">
    <name type="scientific">Candidatus Syntrophosphaera thermopropionivorans</name>
    <dbReference type="NCBI Taxonomy" id="2593015"/>
    <lineage>
        <taxon>Bacteria</taxon>
        <taxon>Pseudomonadati</taxon>
        <taxon>Candidatus Cloacimonadota</taxon>
        <taxon>Candidatus Cloacimonadia</taxon>
        <taxon>Candidatus Cloacimonadales</taxon>
        <taxon>Candidatus Cloacimonadaceae</taxon>
        <taxon>Candidatus Syntrophosphaera</taxon>
    </lineage>
</organism>
<evidence type="ECO:0000313" key="1">
    <source>
        <dbReference type="EMBL" id="TDF72574.1"/>
    </source>
</evidence>
<name>A0AC61QI07_9BACT</name>
<keyword evidence="2" id="KW-1185">Reference proteome</keyword>
<protein>
    <submittedName>
        <fullName evidence="1">Uncharacterized protein</fullName>
    </submittedName>
</protein>
<gene>
    <name evidence="1" type="ORF">E0946_06400</name>
</gene>
<dbReference type="Proteomes" id="UP000294588">
    <property type="component" value="Unassembled WGS sequence"/>
</dbReference>